<keyword evidence="1" id="KW-0812">Transmembrane</keyword>
<keyword evidence="3" id="KW-1185">Reference proteome</keyword>
<protein>
    <recommendedName>
        <fullName evidence="4">VanZ-like domain-containing protein</fullName>
    </recommendedName>
</protein>
<evidence type="ECO:0000313" key="2">
    <source>
        <dbReference type="EMBL" id="ASS74651.1"/>
    </source>
</evidence>
<dbReference type="EMBL" id="CP022657">
    <property type="protein sequence ID" value="ASS74651.1"/>
    <property type="molecule type" value="Genomic_DNA"/>
</dbReference>
<feature type="transmembrane region" description="Helical" evidence="1">
    <location>
        <begin position="21"/>
        <end position="39"/>
    </location>
</feature>
<name>A0A223CZ86_9BACL</name>
<keyword evidence="1" id="KW-1133">Transmembrane helix</keyword>
<dbReference type="KEGG" id="tab:CIG75_06485"/>
<proteinExistence type="predicted"/>
<evidence type="ECO:0000256" key="1">
    <source>
        <dbReference type="SAM" id="Phobius"/>
    </source>
</evidence>
<accession>A0A223CZ86</accession>
<dbReference type="Proteomes" id="UP000214688">
    <property type="component" value="Chromosome"/>
</dbReference>
<feature type="transmembrane region" description="Helical" evidence="1">
    <location>
        <begin position="119"/>
        <end position="139"/>
    </location>
</feature>
<evidence type="ECO:0008006" key="4">
    <source>
        <dbReference type="Google" id="ProtNLM"/>
    </source>
</evidence>
<feature type="transmembrane region" description="Helical" evidence="1">
    <location>
        <begin position="59"/>
        <end position="79"/>
    </location>
</feature>
<dbReference type="RefSeq" id="WP_094235901.1">
    <property type="nucleotide sequence ID" value="NZ_CP022657.1"/>
</dbReference>
<feature type="transmembrane region" description="Helical" evidence="1">
    <location>
        <begin position="91"/>
        <end position="113"/>
    </location>
</feature>
<sequence>MNLLPPRVAQHEKKMGTRLGSPAIQLLLLIIGSALFLINEILIKAVTDNPFIHGHLNDILIIWAFIPFLNLLLSLLPIFRTFRIVTLRSCLLLTLLIGIVWEYLLPLLATVGTSDPIDLVMYILGGATYWLLLKIIAAIPSKSR</sequence>
<dbReference type="AlphaFoldDB" id="A0A223CZ86"/>
<dbReference type="OrthoDB" id="2381855at2"/>
<keyword evidence="1" id="KW-0472">Membrane</keyword>
<evidence type="ECO:0000313" key="3">
    <source>
        <dbReference type="Proteomes" id="UP000214688"/>
    </source>
</evidence>
<organism evidence="2 3">
    <name type="scientific">Tumebacillus algifaecis</name>
    <dbReference type="NCBI Taxonomy" id="1214604"/>
    <lineage>
        <taxon>Bacteria</taxon>
        <taxon>Bacillati</taxon>
        <taxon>Bacillota</taxon>
        <taxon>Bacilli</taxon>
        <taxon>Bacillales</taxon>
        <taxon>Alicyclobacillaceae</taxon>
        <taxon>Tumebacillus</taxon>
    </lineage>
</organism>
<reference evidence="2 3" key="1">
    <citation type="journal article" date="2015" name="Int. J. Syst. Evol. Microbiol.">
        <title>Tumebacillus algifaecis sp. nov., isolated from decomposing algal scum.</title>
        <authorList>
            <person name="Wu Y.F."/>
            <person name="Zhang B."/>
            <person name="Xing P."/>
            <person name="Wu Q.L."/>
            <person name="Liu S.J."/>
        </authorList>
    </citation>
    <scope>NUCLEOTIDE SEQUENCE [LARGE SCALE GENOMIC DNA]</scope>
    <source>
        <strain evidence="2 3">THMBR28</strain>
    </source>
</reference>
<gene>
    <name evidence="2" type="ORF">CIG75_06485</name>
</gene>